<reference evidence="3" key="1">
    <citation type="journal article" date="2019" name="Int. J. Syst. Evol. Microbiol.">
        <title>The Global Catalogue of Microorganisms (GCM) 10K type strain sequencing project: providing services to taxonomists for standard genome sequencing and annotation.</title>
        <authorList>
            <consortium name="The Broad Institute Genomics Platform"/>
            <consortium name="The Broad Institute Genome Sequencing Center for Infectious Disease"/>
            <person name="Wu L."/>
            <person name="Ma J."/>
        </authorList>
    </citation>
    <scope>NUCLEOTIDE SEQUENCE [LARGE SCALE GENOMIC DNA]</scope>
    <source>
        <strain evidence="3">CGMCC 4.7371</strain>
    </source>
</reference>
<evidence type="ECO:0000256" key="1">
    <source>
        <dbReference type="SAM" id="MobiDB-lite"/>
    </source>
</evidence>
<protein>
    <submittedName>
        <fullName evidence="2">Uncharacterized protein</fullName>
    </submittedName>
</protein>
<sequence>MSEHPNEPHPTIDLSDVAEEPVRRSVDAEKDVVAGEPGSDSLDEGGTVPEDDAQ</sequence>
<feature type="compositionally biased region" description="Basic and acidic residues" evidence="1">
    <location>
        <begin position="20"/>
        <end position="33"/>
    </location>
</feature>
<dbReference type="RefSeq" id="WP_188785446.1">
    <property type="nucleotide sequence ID" value="NZ_BMNI01000019.1"/>
</dbReference>
<evidence type="ECO:0000313" key="2">
    <source>
        <dbReference type="EMBL" id="GGO94329.1"/>
    </source>
</evidence>
<feature type="region of interest" description="Disordered" evidence="1">
    <location>
        <begin position="1"/>
        <end position="54"/>
    </location>
</feature>
<comment type="caution">
    <text evidence="2">The sequence shown here is derived from an EMBL/GenBank/DDBJ whole genome shotgun (WGS) entry which is preliminary data.</text>
</comment>
<evidence type="ECO:0000313" key="3">
    <source>
        <dbReference type="Proteomes" id="UP000655410"/>
    </source>
</evidence>
<dbReference type="EMBL" id="BMNI01000019">
    <property type="protein sequence ID" value="GGO94329.1"/>
    <property type="molecule type" value="Genomic_DNA"/>
</dbReference>
<organism evidence="2 3">
    <name type="scientific">Nocardioides phosphati</name>
    <dbReference type="NCBI Taxonomy" id="1867775"/>
    <lineage>
        <taxon>Bacteria</taxon>
        <taxon>Bacillati</taxon>
        <taxon>Actinomycetota</taxon>
        <taxon>Actinomycetes</taxon>
        <taxon>Propionibacteriales</taxon>
        <taxon>Nocardioidaceae</taxon>
        <taxon>Nocardioides</taxon>
    </lineage>
</organism>
<keyword evidence="3" id="KW-1185">Reference proteome</keyword>
<name>A0ABQ2NFW2_9ACTN</name>
<proteinExistence type="predicted"/>
<dbReference type="Proteomes" id="UP000655410">
    <property type="component" value="Unassembled WGS sequence"/>
</dbReference>
<accession>A0ABQ2NFW2</accession>
<gene>
    <name evidence="2" type="ORF">GCM10011584_35110</name>
</gene>